<dbReference type="InterPro" id="IPR016181">
    <property type="entry name" value="Acyl_CoA_acyltransferase"/>
</dbReference>
<feature type="domain" description="N-acetyltransferase" evidence="1">
    <location>
        <begin position="6"/>
        <end position="91"/>
    </location>
</feature>
<accession>A0A9X1DDD0</accession>
<dbReference type="InterPro" id="IPR031165">
    <property type="entry name" value="GNAT_YJDJ"/>
</dbReference>
<dbReference type="InterPro" id="IPR045057">
    <property type="entry name" value="Gcn5-rel_NAT"/>
</dbReference>
<dbReference type="Proteomes" id="UP001138757">
    <property type="component" value="Unassembled WGS sequence"/>
</dbReference>
<keyword evidence="3" id="KW-1185">Reference proteome</keyword>
<evidence type="ECO:0000259" key="1">
    <source>
        <dbReference type="PROSITE" id="PS51729"/>
    </source>
</evidence>
<sequence>MSGNIRHNEALHRYELEVDGGLVFADYRPQGDKLLIVHTETPPALQGRGLAGQLVKGMLADIRARGLKIVPQCSYIVAYLQRHPEERDLVAQ</sequence>
<organism evidence="2 3">
    <name type="scientific">Sphingobium nicotianae</name>
    <dbReference type="NCBI Taxonomy" id="2782607"/>
    <lineage>
        <taxon>Bacteria</taxon>
        <taxon>Pseudomonadati</taxon>
        <taxon>Pseudomonadota</taxon>
        <taxon>Alphaproteobacteria</taxon>
        <taxon>Sphingomonadales</taxon>
        <taxon>Sphingomonadaceae</taxon>
        <taxon>Sphingobium</taxon>
    </lineage>
</organism>
<dbReference type="Pfam" id="PF14542">
    <property type="entry name" value="Acetyltransf_CG"/>
    <property type="match status" value="1"/>
</dbReference>
<gene>
    <name evidence="2" type="ORF">KK488_13470</name>
</gene>
<name>A0A9X1DDD0_9SPHN</name>
<protein>
    <submittedName>
        <fullName evidence="2">N-acetyltransferase</fullName>
    </submittedName>
</protein>
<dbReference type="EMBL" id="JAHGAW010000008">
    <property type="protein sequence ID" value="MBT2187958.1"/>
    <property type="molecule type" value="Genomic_DNA"/>
</dbReference>
<dbReference type="Gene3D" id="3.40.630.30">
    <property type="match status" value="1"/>
</dbReference>
<dbReference type="AlphaFoldDB" id="A0A9X1DDD0"/>
<proteinExistence type="predicted"/>
<dbReference type="RefSeq" id="WP_214624203.1">
    <property type="nucleotide sequence ID" value="NZ_JAHGAW010000008.1"/>
</dbReference>
<evidence type="ECO:0000313" key="3">
    <source>
        <dbReference type="Proteomes" id="UP001138757"/>
    </source>
</evidence>
<dbReference type="PROSITE" id="PS51729">
    <property type="entry name" value="GNAT_YJDJ"/>
    <property type="match status" value="1"/>
</dbReference>
<dbReference type="SUPFAM" id="SSF55729">
    <property type="entry name" value="Acyl-CoA N-acyltransferases (Nat)"/>
    <property type="match status" value="1"/>
</dbReference>
<dbReference type="PANTHER" id="PTHR31435:SF10">
    <property type="entry name" value="BSR4717 PROTEIN"/>
    <property type="match status" value="1"/>
</dbReference>
<dbReference type="PANTHER" id="PTHR31435">
    <property type="entry name" value="PROTEIN NATD1"/>
    <property type="match status" value="1"/>
</dbReference>
<comment type="caution">
    <text evidence="2">The sequence shown here is derived from an EMBL/GenBank/DDBJ whole genome shotgun (WGS) entry which is preliminary data.</text>
</comment>
<evidence type="ECO:0000313" key="2">
    <source>
        <dbReference type="EMBL" id="MBT2187958.1"/>
    </source>
</evidence>
<reference evidence="2" key="1">
    <citation type="submission" date="2021-05" db="EMBL/GenBank/DDBJ databases">
        <title>Genome of Sphingobium sp. strain.</title>
        <authorList>
            <person name="Fan R."/>
        </authorList>
    </citation>
    <scope>NUCLEOTIDE SEQUENCE</scope>
    <source>
        <strain evidence="2">H33</strain>
    </source>
</reference>